<organism evidence="1">
    <name type="scientific">Rhizophora mucronata</name>
    <name type="common">Asiatic mangrove</name>
    <dbReference type="NCBI Taxonomy" id="61149"/>
    <lineage>
        <taxon>Eukaryota</taxon>
        <taxon>Viridiplantae</taxon>
        <taxon>Streptophyta</taxon>
        <taxon>Embryophyta</taxon>
        <taxon>Tracheophyta</taxon>
        <taxon>Spermatophyta</taxon>
        <taxon>Magnoliopsida</taxon>
        <taxon>eudicotyledons</taxon>
        <taxon>Gunneridae</taxon>
        <taxon>Pentapetalae</taxon>
        <taxon>rosids</taxon>
        <taxon>fabids</taxon>
        <taxon>Malpighiales</taxon>
        <taxon>Rhizophoraceae</taxon>
        <taxon>Rhizophora</taxon>
    </lineage>
</organism>
<evidence type="ECO:0000313" key="1">
    <source>
        <dbReference type="EMBL" id="MBX63975.1"/>
    </source>
</evidence>
<name>A0A2P2QAI1_RHIMU</name>
<proteinExistence type="predicted"/>
<dbReference type="AlphaFoldDB" id="A0A2P2QAI1"/>
<reference evidence="1" key="1">
    <citation type="submission" date="2018-02" db="EMBL/GenBank/DDBJ databases">
        <title>Rhizophora mucronata_Transcriptome.</title>
        <authorList>
            <person name="Meera S.P."/>
            <person name="Sreeshan A."/>
            <person name="Augustine A."/>
        </authorList>
    </citation>
    <scope>NUCLEOTIDE SEQUENCE</scope>
    <source>
        <tissue evidence="1">Leaf</tissue>
    </source>
</reference>
<accession>A0A2P2QAI1</accession>
<protein>
    <submittedName>
        <fullName evidence="1">Uncharacterized protein</fullName>
    </submittedName>
</protein>
<sequence>MSFNQFKILICTAISVKISSSI</sequence>
<dbReference type="EMBL" id="GGEC01083491">
    <property type="protein sequence ID" value="MBX63975.1"/>
    <property type="molecule type" value="Transcribed_RNA"/>
</dbReference>